<dbReference type="Pfam" id="PF02782">
    <property type="entry name" value="FGGY_C"/>
    <property type="match status" value="1"/>
</dbReference>
<evidence type="ECO:0000256" key="4">
    <source>
        <dbReference type="RuleBase" id="RU003733"/>
    </source>
</evidence>
<dbReference type="InterPro" id="IPR043129">
    <property type="entry name" value="ATPase_NBD"/>
</dbReference>
<dbReference type="Pfam" id="PF00370">
    <property type="entry name" value="FGGY_N"/>
    <property type="match status" value="1"/>
</dbReference>
<dbReference type="GO" id="GO:0005975">
    <property type="term" value="P:carbohydrate metabolic process"/>
    <property type="evidence" value="ECO:0007669"/>
    <property type="project" value="InterPro"/>
</dbReference>
<dbReference type="InterPro" id="IPR050406">
    <property type="entry name" value="FGGY_Carb_Kinase"/>
</dbReference>
<name>A0A0P6XRR5_9CHLR</name>
<dbReference type="Proteomes" id="UP000050430">
    <property type="component" value="Unassembled WGS sequence"/>
</dbReference>
<evidence type="ECO:0000256" key="1">
    <source>
        <dbReference type="ARBA" id="ARBA00009156"/>
    </source>
</evidence>
<dbReference type="InterPro" id="IPR018484">
    <property type="entry name" value="FGGY_N"/>
</dbReference>
<dbReference type="EMBL" id="LGCK01000001">
    <property type="protein sequence ID" value="KPL75137.1"/>
    <property type="molecule type" value="Genomic_DNA"/>
</dbReference>
<dbReference type="PATRIC" id="fig|229920.5.peg.3239"/>
<evidence type="ECO:0008006" key="9">
    <source>
        <dbReference type="Google" id="ProtNLM"/>
    </source>
</evidence>
<evidence type="ECO:0000256" key="2">
    <source>
        <dbReference type="ARBA" id="ARBA00022679"/>
    </source>
</evidence>
<dbReference type="SUPFAM" id="SSF53067">
    <property type="entry name" value="Actin-like ATPase domain"/>
    <property type="match status" value="2"/>
</dbReference>
<evidence type="ECO:0000313" key="7">
    <source>
        <dbReference type="EMBL" id="KPL75137.1"/>
    </source>
</evidence>
<dbReference type="InterPro" id="IPR018485">
    <property type="entry name" value="FGGY_C"/>
</dbReference>
<dbReference type="STRING" id="229920.ADM99_00535"/>
<evidence type="ECO:0000259" key="5">
    <source>
        <dbReference type="Pfam" id="PF00370"/>
    </source>
</evidence>
<feature type="domain" description="Carbohydrate kinase FGGY N-terminal" evidence="5">
    <location>
        <begin position="5"/>
        <end position="250"/>
    </location>
</feature>
<dbReference type="PIRSF" id="PIRSF000538">
    <property type="entry name" value="GlpK"/>
    <property type="match status" value="1"/>
</dbReference>
<keyword evidence="8" id="KW-1185">Reference proteome</keyword>
<keyword evidence="2 4" id="KW-0808">Transferase</keyword>
<dbReference type="Gene3D" id="3.30.420.40">
    <property type="match status" value="2"/>
</dbReference>
<dbReference type="OrthoDB" id="9805576at2"/>
<dbReference type="RefSeq" id="WP_062420652.1">
    <property type="nucleotide sequence ID" value="NZ_BBYA01000003.1"/>
</dbReference>
<dbReference type="PROSITE" id="PS00445">
    <property type="entry name" value="FGGY_KINASES_2"/>
    <property type="match status" value="1"/>
</dbReference>
<accession>A0A0P6XRR5</accession>
<keyword evidence="3 4" id="KW-0418">Kinase</keyword>
<evidence type="ECO:0000313" key="8">
    <source>
        <dbReference type="Proteomes" id="UP000050430"/>
    </source>
</evidence>
<evidence type="ECO:0000259" key="6">
    <source>
        <dbReference type="Pfam" id="PF02782"/>
    </source>
</evidence>
<feature type="domain" description="Carbohydrate kinase FGGY C-terminal" evidence="6">
    <location>
        <begin position="261"/>
        <end position="452"/>
    </location>
</feature>
<dbReference type="GO" id="GO:0016301">
    <property type="term" value="F:kinase activity"/>
    <property type="evidence" value="ECO:0007669"/>
    <property type="project" value="UniProtKB-KW"/>
</dbReference>
<reference evidence="7 8" key="1">
    <citation type="submission" date="2015-07" db="EMBL/GenBank/DDBJ databases">
        <title>Genome sequence of Leptolinea tardivitalis DSM 16556.</title>
        <authorList>
            <person name="Hemp J."/>
            <person name="Ward L.M."/>
            <person name="Pace L.A."/>
            <person name="Fischer W.W."/>
        </authorList>
    </citation>
    <scope>NUCLEOTIDE SEQUENCE [LARGE SCALE GENOMIC DNA]</scope>
    <source>
        <strain evidence="7 8">YMTK-2</strain>
    </source>
</reference>
<protein>
    <recommendedName>
        <fullName evidence="9">Carbohydrate kinase</fullName>
    </recommendedName>
</protein>
<dbReference type="PANTHER" id="PTHR43095:SF5">
    <property type="entry name" value="XYLULOSE KINASE"/>
    <property type="match status" value="1"/>
</dbReference>
<sequence length="510" mass="55427">MSKGYLLGIDIGTYESKGVLTDMEGKVVSVQVCPHTIIIPRQGLAEHDPEKVWWGDFCTLTHKLIEVTGIKPSEILGVGASAIGACVLPVDKDANPLRNGILYGVDTRAYAEINELNDRIGKEKIFNFSGMDLSAQSAGPKILWLKKNEPEVYKKAYKFLTASSFLVARLTGNFRIDHMTAGFTMPLYDLKKNCYSDELTKDICEIGRLPEPGWCPDIAGKVTKKAAAETGLAEGTPVIVGAVDAVSEAVSVGVTNPGQVMMMYGSTIIVLLVLDKPVTDTQLWCNPYILPGTYCSIAGMATSGSLTRWFRDQVGKDLVAAETAGGANAYGELVKEAQAIPAGAEGLLVLPYFSGERTPINDPRARGMYFGLTLAHSRGHMFRAAVEGIGHSVRHNFDFMRGLNAKITEVVAVGGGTKNPIWLQATSDICKIAQQVPAVTFGASYGDAFMAGLGVGAFKSAQDVKSWMKDIRTVEPNTSTYEMYDKYHTIYKELYKRNSDLMHEVYDMVG</sequence>
<dbReference type="InterPro" id="IPR018483">
    <property type="entry name" value="Carb_kinase_FGGY_CS"/>
</dbReference>
<gene>
    <name evidence="7" type="ORF">ADM99_00535</name>
</gene>
<dbReference type="InterPro" id="IPR000577">
    <property type="entry name" value="Carb_kinase_FGGY"/>
</dbReference>
<dbReference type="PANTHER" id="PTHR43095">
    <property type="entry name" value="SUGAR KINASE"/>
    <property type="match status" value="1"/>
</dbReference>
<comment type="caution">
    <text evidence="7">The sequence shown here is derived from an EMBL/GenBank/DDBJ whole genome shotgun (WGS) entry which is preliminary data.</text>
</comment>
<comment type="similarity">
    <text evidence="1 4">Belongs to the FGGY kinase family.</text>
</comment>
<evidence type="ECO:0000256" key="3">
    <source>
        <dbReference type="ARBA" id="ARBA00022777"/>
    </source>
</evidence>
<organism evidence="7 8">
    <name type="scientific">Leptolinea tardivitalis</name>
    <dbReference type="NCBI Taxonomy" id="229920"/>
    <lineage>
        <taxon>Bacteria</taxon>
        <taxon>Bacillati</taxon>
        <taxon>Chloroflexota</taxon>
        <taxon>Anaerolineae</taxon>
        <taxon>Anaerolineales</taxon>
        <taxon>Anaerolineaceae</taxon>
        <taxon>Leptolinea</taxon>
    </lineage>
</organism>
<dbReference type="CDD" id="cd07804">
    <property type="entry name" value="ASKHA_NBD_FGGY_RrXK-like"/>
    <property type="match status" value="1"/>
</dbReference>
<dbReference type="AlphaFoldDB" id="A0A0P6XRR5"/>
<proteinExistence type="inferred from homology"/>
<dbReference type="GO" id="GO:0016773">
    <property type="term" value="F:phosphotransferase activity, alcohol group as acceptor"/>
    <property type="evidence" value="ECO:0007669"/>
    <property type="project" value="InterPro"/>
</dbReference>